<feature type="modified residue" description="4-aspartylphosphate" evidence="1">
    <location>
        <position position="56"/>
    </location>
</feature>
<dbReference type="SMART" id="SM00448">
    <property type="entry name" value="REC"/>
    <property type="match status" value="1"/>
</dbReference>
<evidence type="ECO:0000313" key="5">
    <source>
        <dbReference type="Proteomes" id="UP000295313"/>
    </source>
</evidence>
<dbReference type="EMBL" id="SOEO01000003">
    <property type="protein sequence ID" value="TDX82581.1"/>
    <property type="molecule type" value="Genomic_DNA"/>
</dbReference>
<feature type="domain" description="HTH LytTR-type" evidence="3">
    <location>
        <begin position="135"/>
        <end position="234"/>
    </location>
</feature>
<dbReference type="SUPFAM" id="SSF52172">
    <property type="entry name" value="CheY-like"/>
    <property type="match status" value="1"/>
</dbReference>
<evidence type="ECO:0000256" key="1">
    <source>
        <dbReference type="PROSITE-ProRule" id="PRU00169"/>
    </source>
</evidence>
<dbReference type="Gene3D" id="2.40.50.1020">
    <property type="entry name" value="LytTr DNA-binding domain"/>
    <property type="match status" value="1"/>
</dbReference>
<sequence>MEKINCIIIDDEPLGRDLVESFAKEVSYLNILSIFENPVTALSFLEENPVDLVFSDIEMPKINGLDFLRTLDNPPVFIFITAYREFALDGFDTGATDYLVKPVRFDRFLKAVQKAKNHIDLKRNSTNSQNENDKIFIKSEGKIIKILLSEILYIEAQGDYLNVMTTSEIYSTQMTLTSMEESLLNKKFFRVQRSFILNLDFVRSIHGNMVELLNGKSISVSVNKKEELYRLLGM</sequence>
<dbReference type="AlphaFoldDB" id="A0A4R8ICC7"/>
<dbReference type="GO" id="GO:0003677">
    <property type="term" value="F:DNA binding"/>
    <property type="evidence" value="ECO:0007669"/>
    <property type="project" value="InterPro"/>
</dbReference>
<accession>A0A4R8ICC7</accession>
<dbReference type="PROSITE" id="PS50930">
    <property type="entry name" value="HTH_LYTTR"/>
    <property type="match status" value="1"/>
</dbReference>
<name>A0A4R8ICC7_9FLAO</name>
<dbReference type="InterPro" id="IPR001789">
    <property type="entry name" value="Sig_transdc_resp-reg_receiver"/>
</dbReference>
<dbReference type="Proteomes" id="UP000295313">
    <property type="component" value="Unassembled WGS sequence"/>
</dbReference>
<dbReference type="InterPro" id="IPR007492">
    <property type="entry name" value="LytTR_DNA-bd_dom"/>
</dbReference>
<dbReference type="RefSeq" id="WP_133945243.1">
    <property type="nucleotide sequence ID" value="NZ_SOEO01000003.1"/>
</dbReference>
<dbReference type="OrthoDB" id="2168082at2"/>
<dbReference type="SMART" id="SM00850">
    <property type="entry name" value="LytTR"/>
    <property type="match status" value="1"/>
</dbReference>
<keyword evidence="1" id="KW-0597">Phosphoprotein</keyword>
<dbReference type="PROSITE" id="PS50110">
    <property type="entry name" value="RESPONSE_REGULATORY"/>
    <property type="match status" value="1"/>
</dbReference>
<dbReference type="InterPro" id="IPR046947">
    <property type="entry name" value="LytR-like"/>
</dbReference>
<gene>
    <name evidence="4" type="ORF">B0I22_2590</name>
</gene>
<dbReference type="InterPro" id="IPR011006">
    <property type="entry name" value="CheY-like_superfamily"/>
</dbReference>
<evidence type="ECO:0000259" key="3">
    <source>
        <dbReference type="PROSITE" id="PS50930"/>
    </source>
</evidence>
<comment type="caution">
    <text evidence="4">The sequence shown here is derived from an EMBL/GenBank/DDBJ whole genome shotgun (WGS) entry which is preliminary data.</text>
</comment>
<dbReference type="Pfam" id="PF04397">
    <property type="entry name" value="LytTR"/>
    <property type="match status" value="1"/>
</dbReference>
<dbReference type="PANTHER" id="PTHR37299">
    <property type="entry name" value="TRANSCRIPTIONAL REGULATOR-RELATED"/>
    <property type="match status" value="1"/>
</dbReference>
<protein>
    <submittedName>
        <fullName evidence="4">LytTR family two component transcriptional regulator</fullName>
    </submittedName>
</protein>
<dbReference type="PANTHER" id="PTHR37299:SF1">
    <property type="entry name" value="STAGE 0 SPORULATION PROTEIN A HOMOLOG"/>
    <property type="match status" value="1"/>
</dbReference>
<evidence type="ECO:0000313" key="4">
    <source>
        <dbReference type="EMBL" id="TDX82581.1"/>
    </source>
</evidence>
<dbReference type="Pfam" id="PF00072">
    <property type="entry name" value="Response_reg"/>
    <property type="match status" value="1"/>
</dbReference>
<dbReference type="Gene3D" id="3.40.50.2300">
    <property type="match status" value="1"/>
</dbReference>
<reference evidence="4 5" key="1">
    <citation type="submission" date="2019-03" db="EMBL/GenBank/DDBJ databases">
        <title>Genomic Encyclopedia of Type Strains, Phase III (KMG-III): the genomes of soil and plant-associated and newly described type strains.</title>
        <authorList>
            <person name="Whitman W."/>
        </authorList>
    </citation>
    <scope>NUCLEOTIDE SEQUENCE [LARGE SCALE GENOMIC DNA]</scope>
    <source>
        <strain evidence="4 5">CGMCC 1.12802</strain>
    </source>
</reference>
<evidence type="ECO:0000259" key="2">
    <source>
        <dbReference type="PROSITE" id="PS50110"/>
    </source>
</evidence>
<organism evidence="4 5">
    <name type="scientific">Epilithonimonas xixisoli</name>
    <dbReference type="NCBI Taxonomy" id="1476462"/>
    <lineage>
        <taxon>Bacteria</taxon>
        <taxon>Pseudomonadati</taxon>
        <taxon>Bacteroidota</taxon>
        <taxon>Flavobacteriia</taxon>
        <taxon>Flavobacteriales</taxon>
        <taxon>Weeksellaceae</taxon>
        <taxon>Chryseobacterium group</taxon>
        <taxon>Epilithonimonas</taxon>
    </lineage>
</organism>
<proteinExistence type="predicted"/>
<dbReference type="GO" id="GO:0000156">
    <property type="term" value="F:phosphorelay response regulator activity"/>
    <property type="evidence" value="ECO:0007669"/>
    <property type="project" value="InterPro"/>
</dbReference>
<keyword evidence="5" id="KW-1185">Reference proteome</keyword>
<feature type="domain" description="Response regulatory" evidence="2">
    <location>
        <begin position="5"/>
        <end position="116"/>
    </location>
</feature>